<organism evidence="5">
    <name type="scientific">Rhodotorula toruloides</name>
    <name type="common">Yeast</name>
    <name type="synonym">Rhodosporidium toruloides</name>
    <dbReference type="NCBI Taxonomy" id="5286"/>
    <lineage>
        <taxon>Eukaryota</taxon>
        <taxon>Fungi</taxon>
        <taxon>Dikarya</taxon>
        <taxon>Basidiomycota</taxon>
        <taxon>Pucciniomycotina</taxon>
        <taxon>Microbotryomycetes</taxon>
        <taxon>Sporidiobolales</taxon>
        <taxon>Sporidiobolaceae</taxon>
        <taxon>Rhodotorula</taxon>
    </lineage>
</organism>
<dbReference type="SMART" id="SM00320">
    <property type="entry name" value="WD40"/>
    <property type="match status" value="8"/>
</dbReference>
<dbReference type="PROSITE" id="PS50082">
    <property type="entry name" value="WD_REPEATS_2"/>
    <property type="match status" value="3"/>
</dbReference>
<evidence type="ECO:0000313" key="5">
    <source>
        <dbReference type="EMBL" id="CDR48862.1"/>
    </source>
</evidence>
<gene>
    <name evidence="5" type="ORF">RHTO0S_21e00452g</name>
</gene>
<dbReference type="InterPro" id="IPR019775">
    <property type="entry name" value="WD40_repeat_CS"/>
</dbReference>
<feature type="repeat" description="WD" evidence="3">
    <location>
        <begin position="236"/>
        <end position="277"/>
    </location>
</feature>
<dbReference type="GO" id="GO:0030042">
    <property type="term" value="P:actin filament depolymerization"/>
    <property type="evidence" value="ECO:0007669"/>
    <property type="project" value="TreeGrafter"/>
</dbReference>
<dbReference type="OrthoDB" id="2306at2759"/>
<dbReference type="SUPFAM" id="SSF50978">
    <property type="entry name" value="WD40 repeat-like"/>
    <property type="match status" value="2"/>
</dbReference>
<keyword evidence="2" id="KW-0677">Repeat</keyword>
<accession>A0A061BHK9</accession>
<dbReference type="EMBL" id="LK052956">
    <property type="protein sequence ID" value="CDR48862.1"/>
    <property type="molecule type" value="Genomic_DNA"/>
</dbReference>
<sequence>MSTRGSLTQTSVVVPAPSTTRGQCTKLYSNPSGTLLAYGSSRLALLRPLFADSSTAEVRTFGHAQSVNVVKPVGEYYAASGDAGGNVKVWDTTGNYTLKLDSKPLSRINDIACDSESKRLIVVGEGRSAWGASFSLETGSSIGEISGHSKAVNAVAMRPTRPFKAVTGSDDFSVCFLNGVPFKYASTSRRHTRFVQSVAYNPSGSLFVSAGSDGQVFLYDGTSAEERGALVESAGGAAHEKGVFAASWDREGKKVATSSADGSCKLWDVESGKVVQKWAFEGDDVQSQQVGNTFAAEHLVSLSFSGDLNILDVRSPTPSRTLYGHQNPITALSVSQPNFDTFISGDSSGRILATTAEGEVKQVKGLGHKGLVVDVVNKRDGGFVSTAYDDTVKELSKDEFGSSSVPTGSQPKALASGAPASDSLVLATASGIEIFSAPGKSLCTLSLPKGSSSATPTCVATSPSVTAVGTDDSRVHLYSTTDGKHLKSIELRANPTAVAFPPEESGEKVVAIGLATGKVPLYNVETGEIVNARWADISARVTSLAFSPSGSYLAASSLDESIRVYSLKTPSSILSLKNLHKGGASKVCWAGEGKLVSAGADGTIRTLEVKLA</sequence>
<dbReference type="InterPro" id="IPR015943">
    <property type="entry name" value="WD40/YVTN_repeat-like_dom_sf"/>
</dbReference>
<dbReference type="Pfam" id="PF00400">
    <property type="entry name" value="WD40"/>
    <property type="match status" value="6"/>
</dbReference>
<evidence type="ECO:0000256" key="2">
    <source>
        <dbReference type="ARBA" id="ARBA00022737"/>
    </source>
</evidence>
<feature type="region of interest" description="Disordered" evidence="4">
    <location>
        <begin position="397"/>
        <end position="417"/>
    </location>
</feature>
<dbReference type="GO" id="GO:0030864">
    <property type="term" value="C:cortical actin cytoskeleton"/>
    <property type="evidence" value="ECO:0007669"/>
    <property type="project" value="TreeGrafter"/>
</dbReference>
<dbReference type="PROSITE" id="PS00678">
    <property type="entry name" value="WD_REPEATS_1"/>
    <property type="match status" value="1"/>
</dbReference>
<dbReference type="PANTHER" id="PTHR19856:SF0">
    <property type="entry name" value="WD REPEAT-CONTAINING PROTEIN 1"/>
    <property type="match status" value="1"/>
</dbReference>
<evidence type="ECO:0000256" key="4">
    <source>
        <dbReference type="SAM" id="MobiDB-lite"/>
    </source>
</evidence>
<dbReference type="InterPro" id="IPR001680">
    <property type="entry name" value="WD40_rpt"/>
</dbReference>
<protein>
    <submittedName>
        <fullName evidence="5">RHTO0S21e00452g1_1</fullName>
    </submittedName>
</protein>
<proteinExistence type="predicted"/>
<dbReference type="PROSITE" id="PS50294">
    <property type="entry name" value="WD_REPEATS_REGION"/>
    <property type="match status" value="2"/>
</dbReference>
<dbReference type="Gene3D" id="2.130.10.10">
    <property type="entry name" value="YVTN repeat-like/Quinoprotein amine dehydrogenase"/>
    <property type="match status" value="2"/>
</dbReference>
<reference evidence="5" key="1">
    <citation type="journal article" date="2014" name="Genome Announc.">
        <title>Draft genome sequence of Rhodosporidium toruloides CECT1137, an oleaginous yeast of biotechnological interest.</title>
        <authorList>
            <person name="Morin N."/>
            <person name="Calcas X."/>
            <person name="Devillers H."/>
            <person name="Durrens P."/>
            <person name="Sherman D.J."/>
            <person name="Nicaud J.-M."/>
            <person name="Neuveglise C."/>
        </authorList>
    </citation>
    <scope>NUCLEOTIDE SEQUENCE</scope>
    <source>
        <strain evidence="5">CECT1137</strain>
    </source>
</reference>
<dbReference type="AlphaFoldDB" id="A0A061BHK9"/>
<dbReference type="GO" id="GO:0051015">
    <property type="term" value="F:actin filament binding"/>
    <property type="evidence" value="ECO:0007669"/>
    <property type="project" value="TreeGrafter"/>
</dbReference>
<dbReference type="CDD" id="cd00200">
    <property type="entry name" value="WD40"/>
    <property type="match status" value="1"/>
</dbReference>
<feature type="repeat" description="WD" evidence="3">
    <location>
        <begin position="188"/>
        <end position="229"/>
    </location>
</feature>
<keyword evidence="1 3" id="KW-0853">WD repeat</keyword>
<feature type="compositionally biased region" description="Polar residues" evidence="4">
    <location>
        <begin position="401"/>
        <end position="410"/>
    </location>
</feature>
<dbReference type="PANTHER" id="PTHR19856">
    <property type="entry name" value="WD-REPEATCONTAINING PROTEIN WDR1"/>
    <property type="match status" value="1"/>
</dbReference>
<name>A0A061BHK9_RHOTO</name>
<evidence type="ECO:0000256" key="1">
    <source>
        <dbReference type="ARBA" id="ARBA00022574"/>
    </source>
</evidence>
<evidence type="ECO:0000256" key="3">
    <source>
        <dbReference type="PROSITE-ProRule" id="PRU00221"/>
    </source>
</evidence>
<feature type="repeat" description="WD" evidence="3">
    <location>
        <begin position="541"/>
        <end position="575"/>
    </location>
</feature>
<dbReference type="InterPro" id="IPR036322">
    <property type="entry name" value="WD40_repeat_dom_sf"/>
</dbReference>